<feature type="signal peptide" evidence="1">
    <location>
        <begin position="1"/>
        <end position="26"/>
    </location>
</feature>
<reference evidence="2 3" key="1">
    <citation type="submission" date="2020-11" db="EMBL/GenBank/DDBJ databases">
        <title>Taxonomic investigation of Rahnella spp.</title>
        <authorList>
            <person name="Lee S.D."/>
        </authorList>
    </citation>
    <scope>NUCLEOTIDE SEQUENCE [LARGE SCALE GENOMIC DNA]</scope>
    <source>
        <strain evidence="2 3">SAP-10</strain>
    </source>
</reference>
<feature type="chain" id="PRO_5047249838" description="Fimbrial protein" evidence="1">
    <location>
        <begin position="27"/>
        <end position="291"/>
    </location>
</feature>
<name>A0ABS0DUW4_9GAMM</name>
<dbReference type="Proteomes" id="UP000600307">
    <property type="component" value="Unassembled WGS sequence"/>
</dbReference>
<evidence type="ECO:0008006" key="4">
    <source>
        <dbReference type="Google" id="ProtNLM"/>
    </source>
</evidence>
<sequence>MCITRRTALFFLPFYCLTTGLSVAHAATGNLLLLKGGTLSVKQMQADGTLLATWPASAFSATRLSGGDLQVSVIRPEWDNPRGIYQTGIPGIGFSFCTADGATCLQNGKSISAERLASERGNFAIRLYKTGEVAAGDYTLPTLLTLSRQGTPALMIGLNALKINVSQCSLTRENLRVTLPEATLGKRRVLSAAGFQLPVVCKHPADYDNIAIHFSFSGQRVDAQHIKTSLPGIALSVKNEAGRYVDFSASAADPNARFHDTGYVAELTRDAREQAQAGEFEVSITAEVEMR</sequence>
<organism evidence="2 3">
    <name type="scientific">Rahnella victoriana</name>
    <dbReference type="NCBI Taxonomy" id="1510570"/>
    <lineage>
        <taxon>Bacteria</taxon>
        <taxon>Pseudomonadati</taxon>
        <taxon>Pseudomonadota</taxon>
        <taxon>Gammaproteobacteria</taxon>
        <taxon>Enterobacterales</taxon>
        <taxon>Yersiniaceae</taxon>
        <taxon>Rahnella</taxon>
    </lineage>
</organism>
<evidence type="ECO:0000313" key="3">
    <source>
        <dbReference type="Proteomes" id="UP000600307"/>
    </source>
</evidence>
<dbReference type="Gene3D" id="2.60.40.3310">
    <property type="match status" value="1"/>
</dbReference>
<dbReference type="EMBL" id="JADOBH010000004">
    <property type="protein sequence ID" value="MBF7957420.1"/>
    <property type="molecule type" value="Genomic_DNA"/>
</dbReference>
<keyword evidence="1" id="KW-0732">Signal</keyword>
<evidence type="ECO:0000256" key="1">
    <source>
        <dbReference type="SAM" id="SignalP"/>
    </source>
</evidence>
<evidence type="ECO:0000313" key="2">
    <source>
        <dbReference type="EMBL" id="MBF7957420.1"/>
    </source>
</evidence>
<gene>
    <name evidence="2" type="ORF">IV431_17820</name>
</gene>
<comment type="caution">
    <text evidence="2">The sequence shown here is derived from an EMBL/GenBank/DDBJ whole genome shotgun (WGS) entry which is preliminary data.</text>
</comment>
<accession>A0ABS0DUW4</accession>
<protein>
    <recommendedName>
        <fullName evidence="4">Fimbrial protein</fullName>
    </recommendedName>
</protein>
<dbReference type="RefSeq" id="WP_195817715.1">
    <property type="nucleotide sequence ID" value="NZ_JADOBH010000004.1"/>
</dbReference>
<keyword evidence="3" id="KW-1185">Reference proteome</keyword>
<proteinExistence type="predicted"/>